<keyword evidence="2" id="KW-0479">Metal-binding</keyword>
<dbReference type="Pfam" id="PF00111">
    <property type="entry name" value="Fer2"/>
    <property type="match status" value="1"/>
</dbReference>
<dbReference type="SUPFAM" id="SSF54292">
    <property type="entry name" value="2Fe-2S ferredoxin-like"/>
    <property type="match status" value="1"/>
</dbReference>
<dbReference type="Proteomes" id="UP000631653">
    <property type="component" value="Unassembled WGS sequence"/>
</dbReference>
<feature type="domain" description="2Fe-2S ferredoxin-type" evidence="6">
    <location>
        <begin position="8"/>
        <end position="84"/>
    </location>
</feature>
<dbReference type="SUPFAM" id="SSF47741">
    <property type="entry name" value="CO dehydrogenase ISP C-domain like"/>
    <property type="match status" value="1"/>
</dbReference>
<dbReference type="PANTHER" id="PTHR44379:SF5">
    <property type="entry name" value="OXIDOREDUCTASE WITH IRON-SULFUR SUBUNIT"/>
    <property type="match status" value="1"/>
</dbReference>
<evidence type="ECO:0000256" key="5">
    <source>
        <dbReference type="ARBA" id="ARBA00023014"/>
    </source>
</evidence>
<gene>
    <name evidence="7" type="ORF">GOB81_15890</name>
</gene>
<evidence type="ECO:0000313" key="8">
    <source>
        <dbReference type="Proteomes" id="UP000631653"/>
    </source>
</evidence>
<evidence type="ECO:0000313" key="7">
    <source>
        <dbReference type="EMBL" id="NHN90078.1"/>
    </source>
</evidence>
<dbReference type="Pfam" id="PF01799">
    <property type="entry name" value="Fer2_2"/>
    <property type="match status" value="1"/>
</dbReference>
<protein>
    <submittedName>
        <fullName evidence="7">2Fe-2S iron-sulfur cluster binding domain-containing protein</fullName>
    </submittedName>
</protein>
<accession>A0ABX0K6S6</accession>
<organism evidence="7 8">
    <name type="scientific">Acetobacter conturbans</name>
    <dbReference type="NCBI Taxonomy" id="1737472"/>
    <lineage>
        <taxon>Bacteria</taxon>
        <taxon>Pseudomonadati</taxon>
        <taxon>Pseudomonadota</taxon>
        <taxon>Alphaproteobacteria</taxon>
        <taxon>Acetobacterales</taxon>
        <taxon>Acetobacteraceae</taxon>
        <taxon>Acetobacter</taxon>
    </lineage>
</organism>
<evidence type="ECO:0000259" key="6">
    <source>
        <dbReference type="PROSITE" id="PS51085"/>
    </source>
</evidence>
<evidence type="ECO:0000256" key="1">
    <source>
        <dbReference type="ARBA" id="ARBA00022714"/>
    </source>
</evidence>
<dbReference type="InterPro" id="IPR006058">
    <property type="entry name" value="2Fe2S_fd_BS"/>
</dbReference>
<evidence type="ECO:0000256" key="3">
    <source>
        <dbReference type="ARBA" id="ARBA00023002"/>
    </source>
</evidence>
<keyword evidence="4" id="KW-0408">Iron</keyword>
<dbReference type="RefSeq" id="WP_173571296.1">
    <property type="nucleotide sequence ID" value="NZ_WOSY01000029.1"/>
</dbReference>
<dbReference type="PANTHER" id="PTHR44379">
    <property type="entry name" value="OXIDOREDUCTASE WITH IRON-SULFUR SUBUNIT"/>
    <property type="match status" value="1"/>
</dbReference>
<comment type="caution">
    <text evidence="7">The sequence shown here is derived from an EMBL/GenBank/DDBJ whole genome shotgun (WGS) entry which is preliminary data.</text>
</comment>
<dbReference type="InterPro" id="IPR036010">
    <property type="entry name" value="2Fe-2S_ferredoxin-like_sf"/>
</dbReference>
<keyword evidence="1" id="KW-0001">2Fe-2S</keyword>
<dbReference type="InterPro" id="IPR012675">
    <property type="entry name" value="Beta-grasp_dom_sf"/>
</dbReference>
<dbReference type="Gene3D" id="1.10.150.120">
    <property type="entry name" value="[2Fe-2S]-binding domain"/>
    <property type="match status" value="1"/>
</dbReference>
<evidence type="ECO:0000256" key="4">
    <source>
        <dbReference type="ARBA" id="ARBA00023004"/>
    </source>
</evidence>
<keyword evidence="3" id="KW-0560">Oxidoreductase</keyword>
<keyword evidence="8" id="KW-1185">Reference proteome</keyword>
<dbReference type="InterPro" id="IPR001041">
    <property type="entry name" value="2Fe-2S_ferredoxin-type"/>
</dbReference>
<dbReference type="InterPro" id="IPR051452">
    <property type="entry name" value="Diverse_Oxidoreductases"/>
</dbReference>
<sequence>MSDSSNQIEICFEINGRQVTQTVPVRMHAADFLRHQIGLTGTHLGCEQGICGMCTISVDDRPVKSCLMLAVQLDGAKVRTVESLAPDETELHPLQAAFKRHHALQCGFCTPGFLMLARSFAGRRMNRAEIAEEISGVLCRCTGYEGILRAIEEWLPGTWTDASLSDEAGQ</sequence>
<dbReference type="EMBL" id="WOSY01000029">
    <property type="protein sequence ID" value="NHN90078.1"/>
    <property type="molecule type" value="Genomic_DNA"/>
</dbReference>
<dbReference type="Gene3D" id="3.10.20.30">
    <property type="match status" value="1"/>
</dbReference>
<dbReference type="InterPro" id="IPR036884">
    <property type="entry name" value="2Fe-2S-bd_dom_sf"/>
</dbReference>
<evidence type="ECO:0000256" key="2">
    <source>
        <dbReference type="ARBA" id="ARBA00022723"/>
    </source>
</evidence>
<dbReference type="PROSITE" id="PS00197">
    <property type="entry name" value="2FE2S_FER_1"/>
    <property type="match status" value="1"/>
</dbReference>
<name>A0ABX0K6S6_9PROT</name>
<dbReference type="PROSITE" id="PS51085">
    <property type="entry name" value="2FE2S_FER_2"/>
    <property type="match status" value="1"/>
</dbReference>
<keyword evidence="5" id="KW-0411">Iron-sulfur</keyword>
<proteinExistence type="predicted"/>
<reference evidence="7 8" key="1">
    <citation type="journal article" date="2020" name="Int. J. Syst. Evol. Microbiol.">
        <title>Novel acetic acid bacteria from cider fermentations: Acetobacter conturbans sp. nov. and Acetobacter fallax sp. nov.</title>
        <authorList>
            <person name="Sombolestani A.S."/>
            <person name="Cleenwerck I."/>
            <person name="Cnockaert M."/>
            <person name="Borremans W."/>
            <person name="Wieme A.D."/>
            <person name="De Vuyst L."/>
            <person name="Vandamme P."/>
        </authorList>
    </citation>
    <scope>NUCLEOTIDE SEQUENCE [LARGE SCALE GENOMIC DNA]</scope>
    <source>
        <strain evidence="7 8">LMG 1627</strain>
    </source>
</reference>
<dbReference type="InterPro" id="IPR002888">
    <property type="entry name" value="2Fe-2S-bd"/>
</dbReference>